<evidence type="ECO:0000313" key="5">
    <source>
        <dbReference type="EMBL" id="MFD1800261.1"/>
    </source>
</evidence>
<dbReference type="RefSeq" id="WP_058920176.1">
    <property type="nucleotide sequence ID" value="NZ_JBHSQC010000006.1"/>
</dbReference>
<keyword evidence="1 3" id="KW-0547">Nucleotide-binding</keyword>
<comment type="catalytic activity">
    <reaction evidence="3">
        <text>3'-dephospho-CoA + ATP = ADP + CoA + H(+)</text>
        <dbReference type="Rhea" id="RHEA:18245"/>
        <dbReference type="ChEBI" id="CHEBI:15378"/>
        <dbReference type="ChEBI" id="CHEBI:30616"/>
        <dbReference type="ChEBI" id="CHEBI:57287"/>
        <dbReference type="ChEBI" id="CHEBI:57328"/>
        <dbReference type="ChEBI" id="CHEBI:456216"/>
        <dbReference type="EC" id="2.7.1.24"/>
    </reaction>
</comment>
<dbReference type="InterPro" id="IPR027417">
    <property type="entry name" value="P-loop_NTPase"/>
</dbReference>
<dbReference type="Proteomes" id="UP001597285">
    <property type="component" value="Unassembled WGS sequence"/>
</dbReference>
<comment type="function">
    <text evidence="3">Catalyzes the phosphorylation of the 3'-hydroxyl group of dephosphocoenzyme A to form coenzyme A.</text>
</comment>
<evidence type="ECO:0000256" key="4">
    <source>
        <dbReference type="NCBIfam" id="TIGR00152"/>
    </source>
</evidence>
<sequence length="204" mass="22979">MTFVLGLTGGIATGKTTVSEIFKEKGIPVVDADIGARVVVEPGTDGLKDIQEHFGEEVLRPDGSLDRKALGTIVFADSQQRETLNLLLGKHIRRWIREQKTHYLLTNPPLIILDIPLLFESNYSTEVDQVMVVALSEKTQLTRLMERDTLTRETAEQRIAAQLPIAEKIKRADVVIDNNGTRQETKKQVMEWLDHFFEETAALN</sequence>
<dbReference type="HAMAP" id="MF_00376">
    <property type="entry name" value="Dephospho_CoA_kinase"/>
    <property type="match status" value="1"/>
</dbReference>
<keyword evidence="3" id="KW-0963">Cytoplasm</keyword>
<accession>A0ABW4NR58</accession>
<keyword evidence="2 3" id="KW-0067">ATP-binding</keyword>
<dbReference type="PROSITE" id="PS51219">
    <property type="entry name" value="DPCK"/>
    <property type="match status" value="1"/>
</dbReference>
<dbReference type="PANTHER" id="PTHR10695:SF46">
    <property type="entry name" value="BIFUNCTIONAL COENZYME A SYNTHASE-RELATED"/>
    <property type="match status" value="1"/>
</dbReference>
<name>A0ABW4NR58_9LACT</name>
<keyword evidence="3 5" id="KW-0418">Kinase</keyword>
<dbReference type="Pfam" id="PF01121">
    <property type="entry name" value="CoaE"/>
    <property type="match status" value="1"/>
</dbReference>
<evidence type="ECO:0000256" key="1">
    <source>
        <dbReference type="ARBA" id="ARBA00022741"/>
    </source>
</evidence>
<keyword evidence="3 5" id="KW-0808">Transferase</keyword>
<dbReference type="Gene3D" id="3.40.50.300">
    <property type="entry name" value="P-loop containing nucleotide triphosphate hydrolases"/>
    <property type="match status" value="1"/>
</dbReference>
<organism evidence="5 6">
    <name type="scientific">Carnobacterium antarcticum</name>
    <dbReference type="NCBI Taxonomy" id="2126436"/>
    <lineage>
        <taxon>Bacteria</taxon>
        <taxon>Bacillati</taxon>
        <taxon>Bacillota</taxon>
        <taxon>Bacilli</taxon>
        <taxon>Lactobacillales</taxon>
        <taxon>Carnobacteriaceae</taxon>
        <taxon>Carnobacterium</taxon>
    </lineage>
</organism>
<dbReference type="GO" id="GO:0004140">
    <property type="term" value="F:dephospho-CoA kinase activity"/>
    <property type="evidence" value="ECO:0007669"/>
    <property type="project" value="UniProtKB-EC"/>
</dbReference>
<comment type="pathway">
    <text evidence="3">Cofactor biosynthesis; coenzyme A biosynthesis; CoA from (R)-pantothenate: step 5/5.</text>
</comment>
<dbReference type="NCBIfam" id="TIGR00152">
    <property type="entry name" value="dephospho-CoA kinase"/>
    <property type="match status" value="1"/>
</dbReference>
<feature type="binding site" evidence="3">
    <location>
        <begin position="12"/>
        <end position="17"/>
    </location>
    <ligand>
        <name>ATP</name>
        <dbReference type="ChEBI" id="CHEBI:30616"/>
    </ligand>
</feature>
<evidence type="ECO:0000313" key="6">
    <source>
        <dbReference type="Proteomes" id="UP001597285"/>
    </source>
</evidence>
<dbReference type="SUPFAM" id="SSF52540">
    <property type="entry name" value="P-loop containing nucleoside triphosphate hydrolases"/>
    <property type="match status" value="1"/>
</dbReference>
<gene>
    <name evidence="3 5" type="primary">coaE</name>
    <name evidence="5" type="ORF">ACFSBK_10430</name>
</gene>
<comment type="similarity">
    <text evidence="3">Belongs to the CoaE family.</text>
</comment>
<keyword evidence="3" id="KW-0173">Coenzyme A biosynthesis</keyword>
<reference evidence="6" key="1">
    <citation type="journal article" date="2019" name="Int. J. Syst. Evol. Microbiol.">
        <title>The Global Catalogue of Microorganisms (GCM) 10K type strain sequencing project: providing services to taxonomists for standard genome sequencing and annotation.</title>
        <authorList>
            <consortium name="The Broad Institute Genomics Platform"/>
            <consortium name="The Broad Institute Genome Sequencing Center for Infectious Disease"/>
            <person name="Wu L."/>
            <person name="Ma J."/>
        </authorList>
    </citation>
    <scope>NUCLEOTIDE SEQUENCE [LARGE SCALE GENOMIC DNA]</scope>
    <source>
        <strain evidence="6">KCTC 42143</strain>
    </source>
</reference>
<dbReference type="InterPro" id="IPR001977">
    <property type="entry name" value="Depp_CoAkinase"/>
</dbReference>
<comment type="subcellular location">
    <subcellularLocation>
        <location evidence="3">Cytoplasm</location>
    </subcellularLocation>
</comment>
<comment type="caution">
    <text evidence="5">The sequence shown here is derived from an EMBL/GenBank/DDBJ whole genome shotgun (WGS) entry which is preliminary data.</text>
</comment>
<dbReference type="EMBL" id="JBHUFF010000018">
    <property type="protein sequence ID" value="MFD1800261.1"/>
    <property type="molecule type" value="Genomic_DNA"/>
</dbReference>
<proteinExistence type="inferred from homology"/>
<evidence type="ECO:0000256" key="3">
    <source>
        <dbReference type="HAMAP-Rule" id="MF_00376"/>
    </source>
</evidence>
<keyword evidence="6" id="KW-1185">Reference proteome</keyword>
<dbReference type="EC" id="2.7.1.24" evidence="3 4"/>
<dbReference type="PANTHER" id="PTHR10695">
    <property type="entry name" value="DEPHOSPHO-COA KINASE-RELATED"/>
    <property type="match status" value="1"/>
</dbReference>
<protein>
    <recommendedName>
        <fullName evidence="3 4">Dephospho-CoA kinase</fullName>
        <ecNumber evidence="3 4">2.7.1.24</ecNumber>
    </recommendedName>
    <alternativeName>
        <fullName evidence="3">Dephosphocoenzyme A kinase</fullName>
    </alternativeName>
</protein>
<evidence type="ECO:0000256" key="2">
    <source>
        <dbReference type="ARBA" id="ARBA00022840"/>
    </source>
</evidence>
<dbReference type="CDD" id="cd02022">
    <property type="entry name" value="DPCK"/>
    <property type="match status" value="1"/>
</dbReference>